<dbReference type="GO" id="GO:0043709">
    <property type="term" value="P:cell adhesion involved in single-species biofilm formation"/>
    <property type="evidence" value="ECO:0007669"/>
    <property type="project" value="TreeGrafter"/>
</dbReference>
<feature type="transmembrane region" description="Helical" evidence="1">
    <location>
        <begin position="275"/>
        <end position="295"/>
    </location>
</feature>
<feature type="transmembrane region" description="Helical" evidence="1">
    <location>
        <begin position="301"/>
        <end position="324"/>
    </location>
</feature>
<dbReference type="PANTHER" id="PTHR45138:SF23">
    <property type="entry name" value="SIGNALING PROTEIN"/>
    <property type="match status" value="1"/>
</dbReference>
<evidence type="ECO:0000256" key="1">
    <source>
        <dbReference type="SAM" id="Phobius"/>
    </source>
</evidence>
<feature type="transmembrane region" description="Helical" evidence="1">
    <location>
        <begin position="331"/>
        <end position="354"/>
    </location>
</feature>
<keyword evidence="1" id="KW-1133">Transmembrane helix</keyword>
<dbReference type="NCBIfam" id="TIGR00254">
    <property type="entry name" value="GGDEF"/>
    <property type="match status" value="1"/>
</dbReference>
<dbReference type="Pfam" id="PF00990">
    <property type="entry name" value="GGDEF"/>
    <property type="match status" value="1"/>
</dbReference>
<evidence type="ECO:0000313" key="3">
    <source>
        <dbReference type="EMBL" id="MBH1941785.1"/>
    </source>
</evidence>
<dbReference type="SUPFAM" id="SSF55073">
    <property type="entry name" value="Nucleotide cyclase"/>
    <property type="match status" value="1"/>
</dbReference>
<gene>
    <name evidence="3" type="ORF">I5677_12855</name>
</gene>
<dbReference type="GO" id="GO:0052621">
    <property type="term" value="F:diguanylate cyclase activity"/>
    <property type="evidence" value="ECO:0007669"/>
    <property type="project" value="TreeGrafter"/>
</dbReference>
<evidence type="ECO:0000259" key="2">
    <source>
        <dbReference type="PROSITE" id="PS50887"/>
    </source>
</evidence>
<dbReference type="PANTHER" id="PTHR45138">
    <property type="entry name" value="REGULATORY COMPONENTS OF SENSORY TRANSDUCTION SYSTEM"/>
    <property type="match status" value="1"/>
</dbReference>
<keyword evidence="1" id="KW-0812">Transmembrane</keyword>
<reference evidence="3" key="1">
    <citation type="submission" date="2020-12" db="EMBL/GenBank/DDBJ databases">
        <title>M. sibirica DSM 26468T genome.</title>
        <authorList>
            <person name="Thieme N."/>
            <person name="Rettenmaier R."/>
            <person name="Zverlov V."/>
            <person name="Liebl W."/>
        </authorList>
    </citation>
    <scope>NUCLEOTIDE SEQUENCE</scope>
    <source>
        <strain evidence="3">DSM 26468</strain>
    </source>
</reference>
<dbReference type="InterPro" id="IPR050469">
    <property type="entry name" value="Diguanylate_Cyclase"/>
</dbReference>
<protein>
    <submittedName>
        <fullName evidence="3">Diguanylate cyclase</fullName>
    </submittedName>
</protein>
<evidence type="ECO:0000313" key="4">
    <source>
        <dbReference type="Proteomes" id="UP000623269"/>
    </source>
</evidence>
<dbReference type="InterPro" id="IPR043128">
    <property type="entry name" value="Rev_trsase/Diguanyl_cyclase"/>
</dbReference>
<dbReference type="Gene3D" id="3.30.70.270">
    <property type="match status" value="1"/>
</dbReference>
<keyword evidence="4" id="KW-1185">Reference proteome</keyword>
<keyword evidence="1" id="KW-0472">Membrane</keyword>
<dbReference type="GO" id="GO:1902201">
    <property type="term" value="P:negative regulation of bacterial-type flagellum-dependent cell motility"/>
    <property type="evidence" value="ECO:0007669"/>
    <property type="project" value="TreeGrafter"/>
</dbReference>
<accession>A0A8J7KWU8</accession>
<organism evidence="3 4">
    <name type="scientific">Mobilitalea sibirica</name>
    <dbReference type="NCBI Taxonomy" id="1462919"/>
    <lineage>
        <taxon>Bacteria</taxon>
        <taxon>Bacillati</taxon>
        <taxon>Bacillota</taxon>
        <taxon>Clostridia</taxon>
        <taxon>Lachnospirales</taxon>
        <taxon>Lachnospiraceae</taxon>
        <taxon>Mobilitalea</taxon>
    </lineage>
</organism>
<feature type="transmembrane region" description="Helical" evidence="1">
    <location>
        <begin position="12"/>
        <end position="32"/>
    </location>
</feature>
<dbReference type="GO" id="GO:0005886">
    <property type="term" value="C:plasma membrane"/>
    <property type="evidence" value="ECO:0007669"/>
    <property type="project" value="TreeGrafter"/>
</dbReference>
<feature type="transmembrane region" description="Helical" evidence="1">
    <location>
        <begin position="178"/>
        <end position="198"/>
    </location>
</feature>
<dbReference type="EMBL" id="JAEAGR010000014">
    <property type="protein sequence ID" value="MBH1941785.1"/>
    <property type="molecule type" value="Genomic_DNA"/>
</dbReference>
<feature type="domain" description="GGDEF" evidence="2">
    <location>
        <begin position="425"/>
        <end position="555"/>
    </location>
</feature>
<feature type="transmembrane region" description="Helical" evidence="1">
    <location>
        <begin position="360"/>
        <end position="380"/>
    </location>
</feature>
<sequence length="555" mass="63867">MKIHTDKFGRSMFYILLVVELLFLLLVINSKYQSVSFHNESLIKLNNNWTYKDNEGNTHTITIPSKLDVSKTKAMLISNQLPKDLPTGSILGTLSSHQSIHVYVDNELIYTCDAKDSGFIDLSPGSMWNLIHLPDHAAGKEISLDISTEKSGSIETFSDVYIGTKAALLIHIIQTRGFSLLISFIILFIGINLVLAYFSLRSFLTAHKSILYLGSFSLIVSIWMIMESDMAQFFVDNRYLISSIKYLCLNTLPIPLLLYLSVLVQYRYRKLMLRFSYIFITNAFVMLGLQLSNIANLHEGLIVLHVLIFIIFSIVCYTLCIDVFKYKNKKLYYLTLSFGFLFLFTVFELLFYYFELRTNTGTFMQLGMLVFLLILSRSGLLKTVEIIRLSENASFYKHMANWDYMTKCKNRTAYTREINGISLNHRIAIIMADVNNMKFINDTYGHLSGDEAIILCGQCLLEVFQDQNKCYRIGGDEFLIILIDEDKEEVEFKLEQFNQECKKASEAYPFDIDISIGYAFYDKDIDETIYDTIKRADKNMYDLKAGLKNMSSNNT</sequence>
<feature type="transmembrane region" description="Helical" evidence="1">
    <location>
        <begin position="210"/>
        <end position="226"/>
    </location>
</feature>
<dbReference type="CDD" id="cd01949">
    <property type="entry name" value="GGDEF"/>
    <property type="match status" value="1"/>
</dbReference>
<dbReference type="AlphaFoldDB" id="A0A8J7KWU8"/>
<proteinExistence type="predicted"/>
<dbReference type="InterPro" id="IPR000160">
    <property type="entry name" value="GGDEF_dom"/>
</dbReference>
<dbReference type="Proteomes" id="UP000623269">
    <property type="component" value="Unassembled WGS sequence"/>
</dbReference>
<comment type="caution">
    <text evidence="3">The sequence shown here is derived from an EMBL/GenBank/DDBJ whole genome shotgun (WGS) entry which is preliminary data.</text>
</comment>
<feature type="transmembrane region" description="Helical" evidence="1">
    <location>
        <begin position="238"/>
        <end position="263"/>
    </location>
</feature>
<dbReference type="SMART" id="SM00267">
    <property type="entry name" value="GGDEF"/>
    <property type="match status" value="1"/>
</dbReference>
<dbReference type="PROSITE" id="PS50887">
    <property type="entry name" value="GGDEF"/>
    <property type="match status" value="1"/>
</dbReference>
<name>A0A8J7KWU8_9FIRM</name>
<dbReference type="RefSeq" id="WP_197662031.1">
    <property type="nucleotide sequence ID" value="NZ_JAEAGR010000014.1"/>
</dbReference>
<dbReference type="InterPro" id="IPR029787">
    <property type="entry name" value="Nucleotide_cyclase"/>
</dbReference>